<dbReference type="Gene3D" id="3.80.10.10">
    <property type="entry name" value="Ribonuclease Inhibitor"/>
    <property type="match status" value="1"/>
</dbReference>
<name>A0A9P3PQG1_LYOSH</name>
<dbReference type="InterPro" id="IPR032675">
    <property type="entry name" value="LRR_dom_sf"/>
</dbReference>
<dbReference type="GO" id="GO:0050664">
    <property type="term" value="F:oxidoreductase activity, acting on NAD(P)H, oxygen as acceptor"/>
    <property type="evidence" value="ECO:0007669"/>
    <property type="project" value="TreeGrafter"/>
</dbReference>
<feature type="region of interest" description="Disordered" evidence="4">
    <location>
        <begin position="763"/>
        <end position="783"/>
    </location>
</feature>
<feature type="domain" description="Ketoreductase" evidence="5">
    <location>
        <begin position="12"/>
        <end position="174"/>
    </location>
</feature>
<dbReference type="InterPro" id="IPR020904">
    <property type="entry name" value="Sc_DH/Rdtase_CS"/>
</dbReference>
<evidence type="ECO:0000256" key="4">
    <source>
        <dbReference type="SAM" id="MobiDB-lite"/>
    </source>
</evidence>
<evidence type="ECO:0000313" key="7">
    <source>
        <dbReference type="Proteomes" id="UP001063166"/>
    </source>
</evidence>
<dbReference type="InterPro" id="IPR057326">
    <property type="entry name" value="KR_dom"/>
</dbReference>
<dbReference type="InterPro" id="IPR002347">
    <property type="entry name" value="SDR_fam"/>
</dbReference>
<dbReference type="CDD" id="cd05352">
    <property type="entry name" value="MDH-like_SDR_c"/>
    <property type="match status" value="1"/>
</dbReference>
<evidence type="ECO:0000256" key="1">
    <source>
        <dbReference type="ARBA" id="ARBA00006484"/>
    </source>
</evidence>
<dbReference type="Pfam" id="PF13561">
    <property type="entry name" value="adh_short_C2"/>
    <property type="match status" value="1"/>
</dbReference>
<dbReference type="InterPro" id="IPR036291">
    <property type="entry name" value="NAD(P)-bd_dom_sf"/>
</dbReference>
<evidence type="ECO:0000256" key="2">
    <source>
        <dbReference type="ARBA" id="ARBA00022857"/>
    </source>
</evidence>
<dbReference type="OrthoDB" id="1888931at2759"/>
<dbReference type="Proteomes" id="UP001063166">
    <property type="component" value="Unassembled WGS sequence"/>
</dbReference>
<dbReference type="PROSITE" id="PS00061">
    <property type="entry name" value="ADH_SHORT"/>
    <property type="match status" value="1"/>
</dbReference>
<accession>A0A9P3PQG1</accession>
<dbReference type="GO" id="GO:0016616">
    <property type="term" value="F:oxidoreductase activity, acting on the CH-OH group of donors, NAD or NADP as acceptor"/>
    <property type="evidence" value="ECO:0007669"/>
    <property type="project" value="UniProtKB-ARBA"/>
</dbReference>
<keyword evidence="3" id="KW-0560">Oxidoreductase</keyword>
<proteinExistence type="inferred from homology"/>
<protein>
    <submittedName>
        <fullName evidence="6">KR domain containing protein</fullName>
    </submittedName>
</protein>
<evidence type="ECO:0000259" key="5">
    <source>
        <dbReference type="SMART" id="SM00822"/>
    </source>
</evidence>
<organism evidence="6 7">
    <name type="scientific">Lyophyllum shimeji</name>
    <name type="common">Hon-shimeji</name>
    <name type="synonym">Tricholoma shimeji</name>
    <dbReference type="NCBI Taxonomy" id="47721"/>
    <lineage>
        <taxon>Eukaryota</taxon>
        <taxon>Fungi</taxon>
        <taxon>Dikarya</taxon>
        <taxon>Basidiomycota</taxon>
        <taxon>Agaricomycotina</taxon>
        <taxon>Agaricomycetes</taxon>
        <taxon>Agaricomycetidae</taxon>
        <taxon>Agaricales</taxon>
        <taxon>Tricholomatineae</taxon>
        <taxon>Lyophyllaceae</taxon>
        <taxon>Lyophyllum</taxon>
    </lineage>
</organism>
<dbReference type="Pfam" id="PF12937">
    <property type="entry name" value="F-box-like"/>
    <property type="match status" value="1"/>
</dbReference>
<dbReference type="InterPro" id="IPR036047">
    <property type="entry name" value="F-box-like_dom_sf"/>
</dbReference>
<comment type="similarity">
    <text evidence="1">Belongs to the short-chain dehydrogenases/reductases (SDR) family.</text>
</comment>
<keyword evidence="7" id="KW-1185">Reference proteome</keyword>
<dbReference type="PRINTS" id="PR00080">
    <property type="entry name" value="SDRFAMILY"/>
</dbReference>
<dbReference type="AlphaFoldDB" id="A0A9P3PQG1"/>
<dbReference type="Gene3D" id="3.40.50.720">
    <property type="entry name" value="NAD(P)-binding Rossmann-like Domain"/>
    <property type="match status" value="1"/>
</dbReference>
<dbReference type="FunFam" id="3.40.50.720:FF:000084">
    <property type="entry name" value="Short-chain dehydrogenase reductase"/>
    <property type="match status" value="1"/>
</dbReference>
<dbReference type="PANTHER" id="PTHR43008">
    <property type="entry name" value="BENZIL REDUCTASE"/>
    <property type="match status" value="1"/>
</dbReference>
<dbReference type="EMBL" id="BRPK01000007">
    <property type="protein sequence ID" value="GLB39512.1"/>
    <property type="molecule type" value="Genomic_DNA"/>
</dbReference>
<dbReference type="PANTHER" id="PTHR43008:SF6">
    <property type="entry name" value="NADP-DEPENDENT MANNITOL DEHYDROGENASE"/>
    <property type="match status" value="1"/>
</dbReference>
<dbReference type="InterPro" id="IPR001810">
    <property type="entry name" value="F-box_dom"/>
</dbReference>
<keyword evidence="2" id="KW-0521">NADP</keyword>
<reference evidence="6" key="1">
    <citation type="submission" date="2022-07" db="EMBL/GenBank/DDBJ databases">
        <title>The genome of Lyophyllum shimeji provides insight into the initial evolution of ectomycorrhizal fungal genome.</title>
        <authorList>
            <person name="Kobayashi Y."/>
            <person name="Shibata T."/>
            <person name="Hirakawa H."/>
            <person name="Shigenobu S."/>
            <person name="Nishiyama T."/>
            <person name="Yamada A."/>
            <person name="Hasebe M."/>
            <person name="Kawaguchi M."/>
        </authorList>
    </citation>
    <scope>NUCLEOTIDE SEQUENCE</scope>
    <source>
        <strain evidence="6">AT787</strain>
    </source>
</reference>
<comment type="caution">
    <text evidence="6">The sequence shown here is derived from an EMBL/GenBank/DDBJ whole genome shotgun (WGS) entry which is preliminary data.</text>
</comment>
<sequence>MSSAFTISFAKQCIVVTGGNRGIGYAFTRAIARAGGNVAVIYRSSKDAEEVASKVGREFGVNSKAYKCDVSETELVNKTFLQINDEMGPITGLIANAGVSAPKPAIDLSYEDFRKVYDVNVFGVFNTARAAAKLWIEKSHKTGSIVITSSMSSQIINQSALNQPLTQVFYNSSKAAVSNLTKGLAAEWASHGIRVNAISPGYVKTDQTEYMEQSVRDFQASALPLRRFAEPHEMTGQALLLLSEHASYMTGGEYFVDGGQLICQVGQLPSLFGQNIRSRSPITRSMAVADLRTEGPRHFPVISEIQMWDPFERNHASSMHSPLLLSHNRIGKKHRVLDALLENSTSIAMSLTRAGVTESDQAPAVYRLPTELLIDIFSRCTECYTFLPMDRPDMRQDAKVALSHVCSRWRNIILSMEDLWTDFYISEPKTRTPLKWLLDRDQPLSLSAPLQLWLGCSGTKPLCLSLSNLSQATMSNITPHARRCRALGLLFDGDTGDDMLALFSEPLSNLEEIRFEAVDDDYVPRYGIIPTLLKPAHWSNLSKLIWSCHSMPFLLADVSMPNLTYASIDAPLPVHQCASFLSRCPSLNAVYINGLTFSHEARMITHTRIESLHIECDDDPCCFLRYFTLPSLKDLHLSSRGMAAARSYSSLAELVARSKCDLEAFHATEQNKPRDHFAGYITLPCLQDITSLSLTSRAGLADETLMLVRYPAYGRSLGYLPRLTTLRLSACATTDGLLAEVVLSRFEPHDPRDAPERLANLGAGYASWSPPRSARGSEDQETTMAHETDNMALALFAKMGLRVRYIQ</sequence>
<dbReference type="PRINTS" id="PR00081">
    <property type="entry name" value="GDHRDH"/>
</dbReference>
<gene>
    <name evidence="6" type="ORF">LshimejAT787_0700220</name>
</gene>
<evidence type="ECO:0000256" key="3">
    <source>
        <dbReference type="ARBA" id="ARBA00023002"/>
    </source>
</evidence>
<dbReference type="SMART" id="SM00822">
    <property type="entry name" value="PKS_KR"/>
    <property type="match status" value="1"/>
</dbReference>
<evidence type="ECO:0000313" key="6">
    <source>
        <dbReference type="EMBL" id="GLB39512.1"/>
    </source>
</evidence>
<dbReference type="Gene3D" id="1.20.1280.50">
    <property type="match status" value="1"/>
</dbReference>
<dbReference type="SUPFAM" id="SSF81383">
    <property type="entry name" value="F-box domain"/>
    <property type="match status" value="1"/>
</dbReference>
<dbReference type="SUPFAM" id="SSF51735">
    <property type="entry name" value="NAD(P)-binding Rossmann-fold domains"/>
    <property type="match status" value="1"/>
</dbReference>